<protein>
    <recommendedName>
        <fullName evidence="4">Beta-lactamase-inhibitor-like PepSY-like domain-containing protein</fullName>
    </recommendedName>
</protein>
<reference evidence="2 3" key="1">
    <citation type="submission" date="2019-09" db="EMBL/GenBank/DDBJ databases">
        <title>Draft genome sequence of Ginsengibacter sp. BR5-29.</title>
        <authorList>
            <person name="Im W.-T."/>
        </authorList>
    </citation>
    <scope>NUCLEOTIDE SEQUENCE [LARGE SCALE GENOMIC DNA]</scope>
    <source>
        <strain evidence="2 3">BR5-29</strain>
    </source>
</reference>
<feature type="signal peptide" evidence="1">
    <location>
        <begin position="1"/>
        <end position="24"/>
    </location>
</feature>
<gene>
    <name evidence="2" type="ORF">FW778_15340</name>
</gene>
<evidence type="ECO:0008006" key="4">
    <source>
        <dbReference type="Google" id="ProtNLM"/>
    </source>
</evidence>
<comment type="caution">
    <text evidence="2">The sequence shown here is derived from an EMBL/GenBank/DDBJ whole genome shotgun (WGS) entry which is preliminary data.</text>
</comment>
<evidence type="ECO:0000313" key="3">
    <source>
        <dbReference type="Proteomes" id="UP000326903"/>
    </source>
</evidence>
<proteinExistence type="predicted"/>
<organism evidence="2 3">
    <name type="scientific">Ginsengibacter hankyongi</name>
    <dbReference type="NCBI Taxonomy" id="2607284"/>
    <lineage>
        <taxon>Bacteria</taxon>
        <taxon>Pseudomonadati</taxon>
        <taxon>Bacteroidota</taxon>
        <taxon>Chitinophagia</taxon>
        <taxon>Chitinophagales</taxon>
        <taxon>Chitinophagaceae</taxon>
        <taxon>Ginsengibacter</taxon>
    </lineage>
</organism>
<evidence type="ECO:0000313" key="2">
    <source>
        <dbReference type="EMBL" id="KAA9038125.1"/>
    </source>
</evidence>
<feature type="chain" id="PRO_5023871918" description="Beta-lactamase-inhibitor-like PepSY-like domain-containing protein" evidence="1">
    <location>
        <begin position="25"/>
        <end position="185"/>
    </location>
</feature>
<evidence type="ECO:0000256" key="1">
    <source>
        <dbReference type="SAM" id="SignalP"/>
    </source>
</evidence>
<dbReference type="EMBL" id="VYQF01000004">
    <property type="protein sequence ID" value="KAA9038125.1"/>
    <property type="molecule type" value="Genomic_DNA"/>
</dbReference>
<sequence>MPRIFFTLLLIVLANCLFAQYVHYSDTRNINSKTEAAPPAPKAAPNIIKQIVKDTVRDTVKVVVHDTVKVIIRDTIRLAVRDTVRLTARDTVKIIVHDTVRVAGEKIVYHKWPDRCPGLSGAVPVLTNYVPKDIVPKITEIYKGHLYSITSIKVGNNKLNYKLKVCENGEIKFEYADENGDIITK</sequence>
<dbReference type="RefSeq" id="WP_150415685.1">
    <property type="nucleotide sequence ID" value="NZ_VYQF01000004.1"/>
</dbReference>
<dbReference type="AlphaFoldDB" id="A0A5J5IFV8"/>
<keyword evidence="3" id="KW-1185">Reference proteome</keyword>
<dbReference type="Proteomes" id="UP000326903">
    <property type="component" value="Unassembled WGS sequence"/>
</dbReference>
<accession>A0A5J5IFV8</accession>
<keyword evidence="1" id="KW-0732">Signal</keyword>
<name>A0A5J5IFV8_9BACT</name>